<dbReference type="InterPro" id="IPR000242">
    <property type="entry name" value="PTP_cat"/>
</dbReference>
<dbReference type="EMBL" id="JAODUP010001657">
    <property type="protein sequence ID" value="KAK2139684.1"/>
    <property type="molecule type" value="Genomic_DNA"/>
</dbReference>
<dbReference type="Proteomes" id="UP001208570">
    <property type="component" value="Unassembled WGS sequence"/>
</dbReference>
<evidence type="ECO:0000259" key="2">
    <source>
        <dbReference type="PROSITE" id="PS50055"/>
    </source>
</evidence>
<proteinExistence type="predicted"/>
<evidence type="ECO:0000313" key="3">
    <source>
        <dbReference type="EMBL" id="KAK2139684.1"/>
    </source>
</evidence>
<evidence type="ECO:0000313" key="4">
    <source>
        <dbReference type="Proteomes" id="UP001208570"/>
    </source>
</evidence>
<dbReference type="Pfam" id="PF00102">
    <property type="entry name" value="Y_phosphatase"/>
    <property type="match status" value="1"/>
</dbReference>
<evidence type="ECO:0000256" key="1">
    <source>
        <dbReference type="SAM" id="MobiDB-lite"/>
    </source>
</evidence>
<feature type="region of interest" description="Disordered" evidence="1">
    <location>
        <begin position="75"/>
        <end position="99"/>
    </location>
</feature>
<dbReference type="PANTHER" id="PTHR19134:SF449">
    <property type="entry name" value="TYROSINE-PROTEIN PHOSPHATASE 1"/>
    <property type="match status" value="1"/>
</dbReference>
<dbReference type="Gene3D" id="3.90.190.10">
    <property type="entry name" value="Protein tyrosine phosphatase superfamily"/>
    <property type="match status" value="1"/>
</dbReference>
<name>A0AAD9IS65_9ANNE</name>
<dbReference type="InterPro" id="IPR050348">
    <property type="entry name" value="Protein-Tyr_Phosphatase"/>
</dbReference>
<dbReference type="GO" id="GO:0004725">
    <property type="term" value="F:protein tyrosine phosphatase activity"/>
    <property type="evidence" value="ECO:0007669"/>
    <property type="project" value="InterPro"/>
</dbReference>
<dbReference type="AlphaFoldDB" id="A0AAD9IS65"/>
<feature type="domain" description="Tyrosine-protein phosphatase" evidence="2">
    <location>
        <begin position="195"/>
        <end position="251"/>
    </location>
</feature>
<feature type="compositionally biased region" description="Polar residues" evidence="1">
    <location>
        <begin position="75"/>
        <end position="91"/>
    </location>
</feature>
<dbReference type="PROSITE" id="PS50055">
    <property type="entry name" value="TYR_PHOSPHATASE_PTP"/>
    <property type="match status" value="1"/>
</dbReference>
<gene>
    <name evidence="3" type="ORF">LSH36_1656g00066</name>
</gene>
<protein>
    <recommendedName>
        <fullName evidence="2">Tyrosine-protein phosphatase domain-containing protein</fullName>
    </recommendedName>
</protein>
<reference evidence="3" key="1">
    <citation type="journal article" date="2023" name="Mol. Biol. Evol.">
        <title>Third-Generation Sequencing Reveals the Adaptive Role of the Epigenome in Three Deep-Sea Polychaetes.</title>
        <authorList>
            <person name="Perez M."/>
            <person name="Aroh O."/>
            <person name="Sun Y."/>
            <person name="Lan Y."/>
            <person name="Juniper S.K."/>
            <person name="Young C.R."/>
            <person name="Angers B."/>
            <person name="Qian P.Y."/>
        </authorList>
    </citation>
    <scope>NUCLEOTIDE SEQUENCE</scope>
    <source>
        <strain evidence="3">P08H-3</strain>
    </source>
</reference>
<dbReference type="PANTHER" id="PTHR19134">
    <property type="entry name" value="RECEPTOR-TYPE TYROSINE-PROTEIN PHOSPHATASE"/>
    <property type="match status" value="1"/>
</dbReference>
<dbReference type="InterPro" id="IPR029021">
    <property type="entry name" value="Prot-tyrosine_phosphatase-like"/>
</dbReference>
<sequence length="273" mass="31319">MISSIDPHCDIITGISLQYKLSTSTNVTSINLNPDVNMFVIVPDVEGQYDIKLIIENNKGYTSSSERRGIHVNGVKSNTRSSSTHYNNEGFQSDGIDNEDNMENVKKLKSRRKHTTPVNTNNHDTDSNMVMATVSENRLSKDKKNELNVGNKHQRTLLKTKEEPNSEENIYANSTVSVVKFEDYVARKKAKLDEFSDEFKTFPQPDLSRCNVAITPHNKQKNRYRTIFAYDDTRVILHDDEENDYINATYITVRIKYTFGECNISNMEIYLIN</sequence>
<keyword evidence="4" id="KW-1185">Reference proteome</keyword>
<accession>A0AAD9IS65</accession>
<organism evidence="3 4">
    <name type="scientific">Paralvinella palmiformis</name>
    <dbReference type="NCBI Taxonomy" id="53620"/>
    <lineage>
        <taxon>Eukaryota</taxon>
        <taxon>Metazoa</taxon>
        <taxon>Spiralia</taxon>
        <taxon>Lophotrochozoa</taxon>
        <taxon>Annelida</taxon>
        <taxon>Polychaeta</taxon>
        <taxon>Sedentaria</taxon>
        <taxon>Canalipalpata</taxon>
        <taxon>Terebellida</taxon>
        <taxon>Terebelliformia</taxon>
        <taxon>Alvinellidae</taxon>
        <taxon>Paralvinella</taxon>
    </lineage>
</organism>
<dbReference type="SUPFAM" id="SSF52799">
    <property type="entry name" value="(Phosphotyrosine protein) phosphatases II"/>
    <property type="match status" value="1"/>
</dbReference>
<comment type="caution">
    <text evidence="3">The sequence shown here is derived from an EMBL/GenBank/DDBJ whole genome shotgun (WGS) entry which is preliminary data.</text>
</comment>